<dbReference type="NCBIfam" id="TIGR00109">
    <property type="entry name" value="hemH"/>
    <property type="match status" value="1"/>
</dbReference>
<dbReference type="PANTHER" id="PTHR11108:SF1">
    <property type="entry name" value="FERROCHELATASE, MITOCHONDRIAL"/>
    <property type="match status" value="1"/>
</dbReference>
<dbReference type="GO" id="GO:0005739">
    <property type="term" value="C:mitochondrion"/>
    <property type="evidence" value="ECO:0007669"/>
    <property type="project" value="TreeGrafter"/>
</dbReference>
<dbReference type="Gene3D" id="3.40.50.1400">
    <property type="match status" value="2"/>
</dbReference>
<accession>A0A9P8FW76</accession>
<dbReference type="AlphaFoldDB" id="A0A9P8FW76"/>
<reference evidence="7" key="2">
    <citation type="submission" date="2021-08" db="EMBL/GenBank/DDBJ databases">
        <authorList>
            <person name="Gostincar C."/>
            <person name="Sun X."/>
            <person name="Song Z."/>
            <person name="Gunde-Cimerman N."/>
        </authorList>
    </citation>
    <scope>NUCLEOTIDE SEQUENCE</scope>
    <source>
        <strain evidence="7">EXF-9298</strain>
    </source>
</reference>
<dbReference type="HAMAP" id="MF_00323">
    <property type="entry name" value="Ferrochelatase"/>
    <property type="match status" value="1"/>
</dbReference>
<evidence type="ECO:0000256" key="5">
    <source>
        <dbReference type="ARBA" id="ARBA00023244"/>
    </source>
</evidence>
<proteinExistence type="inferred from homology"/>
<dbReference type="SUPFAM" id="SSF53800">
    <property type="entry name" value="Chelatase"/>
    <property type="match status" value="1"/>
</dbReference>
<dbReference type="InterPro" id="IPR001015">
    <property type="entry name" value="Ferrochelatase"/>
</dbReference>
<evidence type="ECO:0000256" key="6">
    <source>
        <dbReference type="RuleBase" id="RU004185"/>
    </source>
</evidence>
<dbReference type="PANTHER" id="PTHR11108">
    <property type="entry name" value="FERROCHELATASE"/>
    <property type="match status" value="1"/>
</dbReference>
<gene>
    <name evidence="7" type="ORF">KCU98_g5331</name>
</gene>
<dbReference type="Pfam" id="PF00762">
    <property type="entry name" value="Ferrochelatase"/>
    <property type="match status" value="1"/>
</dbReference>
<keyword evidence="4" id="KW-0456">Lyase</keyword>
<dbReference type="GO" id="GO:0004325">
    <property type="term" value="F:ferrochelatase activity"/>
    <property type="evidence" value="ECO:0007669"/>
    <property type="project" value="InterPro"/>
</dbReference>
<dbReference type="InterPro" id="IPR033659">
    <property type="entry name" value="Ferrochelatase_N"/>
</dbReference>
<dbReference type="GO" id="GO:0006783">
    <property type="term" value="P:heme biosynthetic process"/>
    <property type="evidence" value="ECO:0007669"/>
    <property type="project" value="UniProtKB-KW"/>
</dbReference>
<evidence type="ECO:0000313" key="8">
    <source>
        <dbReference type="Proteomes" id="UP000729357"/>
    </source>
</evidence>
<feature type="non-terminal residue" evidence="7">
    <location>
        <position position="1"/>
    </location>
</feature>
<evidence type="ECO:0000256" key="1">
    <source>
        <dbReference type="ARBA" id="ARBA00004744"/>
    </source>
</evidence>
<sequence length="515" mass="57060">MFAIDSQAQQYPSTAVAGDGKVYAVSLRGNLGRSYCSRSSGVCLMGFLLSKFSTPSTYGHSQLKTGHPVRSAIHKQLNGRLVLRWVTTWESLLLYVLLSSFCSSSQDKIPFSANATPTLIRPSINAKSDSQKQCPVSTSKFSQSWGLSRSTVGRDGPTAVVFMNMGGPSNQGEIRDFLHRLFSDGDIIPFGRFQKIFANLITRFRTSKIEKQYAAIGGGSPIRKWSELQAQETCRILDKTSPLTAPHLPYVAFRYAHPLTEDVYSKLLADGFGKRGRAVAFSQYPQYSCGTTGSSINELFRCKEKLENPGSHIYWSIIDRWPAHPKFVEAVARNIEASLETYPVEKRKDVTIIFSAHSQPMRAVNQGDAYSSEVSATVYAVMKHLGFSNPYRLCWQSKVGPQPWLGPQTSEVVEKLIQKGDTHFLLVPIAFTSDHIETLYELDEELIGESGHADTIKRAESLNGSPMFIGALADMVKEHIDGGERSSRQFGNRCVDCQKDVCKDARGMFMSGPTS</sequence>
<protein>
    <submittedName>
        <fullName evidence="7">Ferrochelatase</fullName>
    </submittedName>
</protein>
<dbReference type="CDD" id="cd00419">
    <property type="entry name" value="Ferrochelatase_C"/>
    <property type="match status" value="1"/>
</dbReference>
<evidence type="ECO:0000256" key="4">
    <source>
        <dbReference type="ARBA" id="ARBA00023239"/>
    </source>
</evidence>
<dbReference type="FunFam" id="3.40.50.1400:FF:000001">
    <property type="entry name" value="Ferrochelatase"/>
    <property type="match status" value="1"/>
</dbReference>
<evidence type="ECO:0000256" key="2">
    <source>
        <dbReference type="ARBA" id="ARBA00023004"/>
    </source>
</evidence>
<dbReference type="InterPro" id="IPR033644">
    <property type="entry name" value="Ferrochelatase_C"/>
</dbReference>
<dbReference type="CDD" id="cd03411">
    <property type="entry name" value="Ferrochelatase_N"/>
    <property type="match status" value="1"/>
</dbReference>
<name>A0A9P8FW76_AURME</name>
<comment type="similarity">
    <text evidence="6">Belongs to the ferrochelatase family.</text>
</comment>
<dbReference type="EMBL" id="JAHFXS010000482">
    <property type="protein sequence ID" value="KAG9984557.1"/>
    <property type="molecule type" value="Genomic_DNA"/>
</dbReference>
<evidence type="ECO:0000313" key="7">
    <source>
        <dbReference type="EMBL" id="KAG9984557.1"/>
    </source>
</evidence>
<keyword evidence="8" id="KW-1185">Reference proteome</keyword>
<comment type="pathway">
    <text evidence="1">Porphyrin-containing compound metabolism; protoheme biosynthesis.</text>
</comment>
<organism evidence="7 8">
    <name type="scientific">Aureobasidium melanogenum</name>
    <name type="common">Aureobasidium pullulans var. melanogenum</name>
    <dbReference type="NCBI Taxonomy" id="46634"/>
    <lineage>
        <taxon>Eukaryota</taxon>
        <taxon>Fungi</taxon>
        <taxon>Dikarya</taxon>
        <taxon>Ascomycota</taxon>
        <taxon>Pezizomycotina</taxon>
        <taxon>Dothideomycetes</taxon>
        <taxon>Dothideomycetidae</taxon>
        <taxon>Dothideales</taxon>
        <taxon>Saccotheciaceae</taxon>
        <taxon>Aureobasidium</taxon>
    </lineage>
</organism>
<dbReference type="Proteomes" id="UP000729357">
    <property type="component" value="Unassembled WGS sequence"/>
</dbReference>
<keyword evidence="3" id="KW-0350">Heme biosynthesis</keyword>
<evidence type="ECO:0000256" key="3">
    <source>
        <dbReference type="ARBA" id="ARBA00023133"/>
    </source>
</evidence>
<reference evidence="7" key="1">
    <citation type="journal article" date="2021" name="J Fungi (Basel)">
        <title>Virulence traits and population genomics of the black yeast Aureobasidium melanogenum.</title>
        <authorList>
            <person name="Cernosa A."/>
            <person name="Sun X."/>
            <person name="Gostincar C."/>
            <person name="Fang C."/>
            <person name="Gunde-Cimerman N."/>
            <person name="Song Z."/>
        </authorList>
    </citation>
    <scope>NUCLEOTIDE SEQUENCE</scope>
    <source>
        <strain evidence="7">EXF-9298</strain>
    </source>
</reference>
<keyword evidence="5" id="KW-0627">Porphyrin biosynthesis</keyword>
<comment type="caution">
    <text evidence="7">The sequence shown here is derived from an EMBL/GenBank/DDBJ whole genome shotgun (WGS) entry which is preliminary data.</text>
</comment>
<keyword evidence="2" id="KW-0408">Iron</keyword>